<evidence type="ECO:0000313" key="2">
    <source>
        <dbReference type="Proteomes" id="UP000239532"/>
    </source>
</evidence>
<comment type="caution">
    <text evidence="1">The sequence shown here is derived from an EMBL/GenBank/DDBJ whole genome shotgun (WGS) entry which is preliminary data.</text>
</comment>
<protein>
    <submittedName>
        <fullName evidence="1">Uncharacterized protein</fullName>
    </submittedName>
</protein>
<proteinExistence type="predicted"/>
<dbReference type="PROSITE" id="PS51257">
    <property type="entry name" value="PROKAR_LIPOPROTEIN"/>
    <property type="match status" value="1"/>
</dbReference>
<gene>
    <name evidence="1" type="ORF">BST86_07980</name>
</gene>
<dbReference type="Gene3D" id="2.130.10.10">
    <property type="entry name" value="YVTN repeat-like/Quinoprotein amine dehydrogenase"/>
    <property type="match status" value="1"/>
</dbReference>
<dbReference type="SUPFAM" id="SSF50998">
    <property type="entry name" value="Quinoprotein alcohol dehydrogenase-like"/>
    <property type="match status" value="1"/>
</dbReference>
<reference evidence="1 2" key="1">
    <citation type="submission" date="2016-11" db="EMBL/GenBank/DDBJ databases">
        <title>Trade-off between light-utilization and light-protection in marine flavobacteria.</title>
        <authorList>
            <person name="Kumagai Y."/>
        </authorList>
    </citation>
    <scope>NUCLEOTIDE SEQUENCE [LARGE SCALE GENOMIC DNA]</scope>
    <source>
        <strain evidence="1 2">JCM 17109</strain>
    </source>
</reference>
<dbReference type="AlphaFoldDB" id="A0A2S9WU97"/>
<accession>A0A2S9WU97</accession>
<dbReference type="InterPro" id="IPR011047">
    <property type="entry name" value="Quinoprotein_ADH-like_sf"/>
</dbReference>
<dbReference type="InterPro" id="IPR015943">
    <property type="entry name" value="WD40/YVTN_repeat-like_dom_sf"/>
</dbReference>
<dbReference type="Proteomes" id="UP000239532">
    <property type="component" value="Unassembled WGS sequence"/>
</dbReference>
<dbReference type="EMBL" id="MQUC01000003">
    <property type="protein sequence ID" value="PRP67043.1"/>
    <property type="molecule type" value="Genomic_DNA"/>
</dbReference>
<organism evidence="1 2">
    <name type="scientific">Nonlabens agnitus</name>
    <dbReference type="NCBI Taxonomy" id="870484"/>
    <lineage>
        <taxon>Bacteria</taxon>
        <taxon>Pseudomonadati</taxon>
        <taxon>Bacteroidota</taxon>
        <taxon>Flavobacteriia</taxon>
        <taxon>Flavobacteriales</taxon>
        <taxon>Flavobacteriaceae</taxon>
        <taxon>Nonlabens</taxon>
    </lineage>
</organism>
<evidence type="ECO:0000313" key="1">
    <source>
        <dbReference type="EMBL" id="PRP67043.1"/>
    </source>
</evidence>
<name>A0A2S9WU97_9FLAO</name>
<keyword evidence="2" id="KW-1185">Reference proteome</keyword>
<sequence>MRFFLGMNRLLTLFFLFAVLISCDNEVKDTALIYNIPDHSKIVIALSDLQEVTDLLENNPVFDQLESLSRVKEIKTASSFLNTYDLKSESFVTLSMEGKNQVAITLLTEVHDSQTDSTTVVKRIEYNDVEILEKTADGNTYYTANKNGSHMASSSILVLESLIRRNLTDYVFDESFVTLYERTHDDISIYVNASDEQWLYQFLLGKNKTDAHNYGEWYQLEPSMTGNSIYMDGLIVYKDSLNQKHSLYNDLDARENQLDQVAPATFRFLSSTTYSDPEQLMGNLSRYHNRKPVIPELLKDLMVNSQEVSTIELENGTAIAFSLLPFEDLFVDLDSLSAAKSTYRDVALYTLAAPLDSKSIAPLVPNLTVGYLTLIDRFLVLSANQETLEEIIAGYQNGTTLSSQNWWKEAREKMSSSSSLLNVTSLEKFKNPFISIDEKDDKVLKSMDDTTLKAMISQYVHEDAYAFYRLEIPYGSTAAEQPLVAQIGSYKSESDIIAGPFLFPNHLNNTYDVAIQTEDFKLTLLSETGEVHWTKELNTKILGEIQSVDVYKNDRKQLLFANQEKVYLLDRKGNDVDKFPYNPKKDITQPLSVFDYDNNRNYRFVITTGKDLTMLDSKGNKVSGFNYRPDGIILNSPQHFRKGNKDYIAFTTDQKELKLINRTGETRTSVKTKIEAKSDLYFYNNLIQFVNSDDKLLHVNPSTGKVTVTNTSLDTDSHIGFTSRSQLIQNKNVLQINGTKSSLPYGTYLPARLSRINNKDYVTIIDNGENKVYILNDQGETVPFLPVYGNTAAQIAGGKSRYLVTLDGNEVLIYKW</sequence>